<dbReference type="GO" id="GO:0103068">
    <property type="term" value="F:leukotriene C4 gamma-glutamyl transferase activity"/>
    <property type="evidence" value="ECO:0007669"/>
    <property type="project" value="UniProtKB-EC"/>
</dbReference>
<dbReference type="InterPro" id="IPR043138">
    <property type="entry name" value="GGT_lsub"/>
</dbReference>
<evidence type="ECO:0000256" key="12">
    <source>
        <dbReference type="SAM" id="SignalP"/>
    </source>
</evidence>
<dbReference type="PRINTS" id="PR01210">
    <property type="entry name" value="GGTRANSPTASE"/>
</dbReference>
<accession>F9S6Z8</accession>
<proteinExistence type="inferred from homology"/>
<dbReference type="UniPathway" id="UPA00204"/>
<comment type="caution">
    <text evidence="13">The sequence shown here is derived from an EMBL/GenBank/DDBJ whole genome shotgun (WGS) entry which is preliminary data.</text>
</comment>
<reference evidence="13 14" key="1">
    <citation type="journal article" date="2012" name="Int. J. Syst. Evol. Microbiol.">
        <title>Vibrio caribbeanicus sp. nov., isolated from the marine sponge Scleritoderma cyanea.</title>
        <authorList>
            <person name="Hoffmann M."/>
            <person name="Monday S.R."/>
            <person name="Allard M.W."/>
            <person name="Strain E.A."/>
            <person name="Whittaker P."/>
            <person name="Naum M."/>
            <person name="McCarthy P.J."/>
            <person name="Lopez J.V."/>
            <person name="Fischer M."/>
            <person name="Brown E.W."/>
        </authorList>
    </citation>
    <scope>NUCLEOTIDE SEQUENCE [LARGE SCALE GENOMIC DNA]</scope>
    <source>
        <strain evidence="13 14">ATCC 700023</strain>
    </source>
</reference>
<dbReference type="RefSeq" id="WP_006714259.1">
    <property type="nucleotide sequence ID" value="NZ_AFWF01000281.1"/>
</dbReference>
<keyword evidence="6 11" id="KW-0865">Zymogen</keyword>
<keyword evidence="14" id="KW-1185">Reference proteome</keyword>
<keyword evidence="4 11" id="KW-0808">Transferase</keyword>
<evidence type="ECO:0000256" key="5">
    <source>
        <dbReference type="ARBA" id="ARBA00022801"/>
    </source>
</evidence>
<feature type="binding site" evidence="10">
    <location>
        <begin position="465"/>
        <end position="466"/>
    </location>
    <ligand>
        <name>L-glutamate</name>
        <dbReference type="ChEBI" id="CHEBI:29985"/>
    </ligand>
</feature>
<comment type="catalytic activity">
    <reaction evidence="8 11">
        <text>an N-terminal (5-L-glutamyl)-[peptide] + an alpha-amino acid = 5-L-glutamyl amino acid + an N-terminal L-alpha-aminoacyl-[peptide]</text>
        <dbReference type="Rhea" id="RHEA:23904"/>
        <dbReference type="Rhea" id="RHEA-COMP:9780"/>
        <dbReference type="Rhea" id="RHEA-COMP:9795"/>
        <dbReference type="ChEBI" id="CHEBI:77644"/>
        <dbReference type="ChEBI" id="CHEBI:78597"/>
        <dbReference type="ChEBI" id="CHEBI:78599"/>
        <dbReference type="ChEBI" id="CHEBI:78608"/>
        <dbReference type="EC" id="2.3.2.2"/>
    </reaction>
</comment>
<evidence type="ECO:0000256" key="1">
    <source>
        <dbReference type="ARBA" id="ARBA00001049"/>
    </source>
</evidence>
<dbReference type="EMBL" id="AFWF01000281">
    <property type="protein sequence ID" value="EGU32145.1"/>
    <property type="molecule type" value="Genomic_DNA"/>
</dbReference>
<feature type="chain" id="PRO_5003386551" description="Glutathione hydrolase proenzyme" evidence="12">
    <location>
        <begin position="21"/>
        <end position="562"/>
    </location>
</feature>
<feature type="binding site" evidence="10">
    <location>
        <position position="441"/>
    </location>
    <ligand>
        <name>L-glutamate</name>
        <dbReference type="ChEBI" id="CHEBI:29985"/>
    </ligand>
</feature>
<feature type="active site" description="Nucleophile" evidence="9">
    <location>
        <position position="401"/>
    </location>
</feature>
<comment type="pathway">
    <text evidence="11">Sulfur metabolism; glutathione metabolism.</text>
</comment>
<dbReference type="SUPFAM" id="SSF56235">
    <property type="entry name" value="N-terminal nucleophile aminohydrolases (Ntn hydrolases)"/>
    <property type="match status" value="1"/>
</dbReference>
<dbReference type="AlphaFoldDB" id="F9S6Z8"/>
<dbReference type="Gene3D" id="1.10.246.130">
    <property type="match status" value="1"/>
</dbReference>
<dbReference type="InterPro" id="IPR000101">
    <property type="entry name" value="GGT_peptidase"/>
</dbReference>
<comment type="catalytic activity">
    <reaction evidence="2 11">
        <text>glutathione + H2O = L-cysteinylglycine + L-glutamate</text>
        <dbReference type="Rhea" id="RHEA:28807"/>
        <dbReference type="ChEBI" id="CHEBI:15377"/>
        <dbReference type="ChEBI" id="CHEBI:29985"/>
        <dbReference type="ChEBI" id="CHEBI:57925"/>
        <dbReference type="ChEBI" id="CHEBI:61694"/>
        <dbReference type="EC" id="3.4.19.13"/>
    </reaction>
</comment>
<dbReference type="EC" id="2.3.2.2" evidence="11"/>
<feature type="binding site" evidence="10">
    <location>
        <position position="487"/>
    </location>
    <ligand>
        <name>L-glutamate</name>
        <dbReference type="ChEBI" id="CHEBI:29985"/>
    </ligand>
</feature>
<dbReference type="Proteomes" id="UP000004605">
    <property type="component" value="Unassembled WGS sequence"/>
</dbReference>
<dbReference type="PANTHER" id="PTHR43199">
    <property type="entry name" value="GLUTATHIONE HYDROLASE"/>
    <property type="match status" value="1"/>
</dbReference>
<dbReference type="MEROPS" id="T03.001"/>
<feature type="binding site" evidence="10">
    <location>
        <position position="112"/>
    </location>
    <ligand>
        <name>L-glutamate</name>
        <dbReference type="ChEBI" id="CHEBI:29985"/>
    </ligand>
</feature>
<dbReference type="InterPro" id="IPR029055">
    <property type="entry name" value="Ntn_hydrolases_N"/>
</dbReference>
<dbReference type="InterPro" id="IPR043137">
    <property type="entry name" value="GGT_ssub_C"/>
</dbReference>
<dbReference type="GO" id="GO:0036374">
    <property type="term" value="F:glutathione hydrolase activity"/>
    <property type="evidence" value="ECO:0007669"/>
    <property type="project" value="UniProtKB-UniRule"/>
</dbReference>
<name>F9S6Z8_9VIBR</name>
<keyword evidence="7 11" id="KW-0012">Acyltransferase</keyword>
<evidence type="ECO:0000256" key="8">
    <source>
        <dbReference type="ARBA" id="ARBA00047417"/>
    </source>
</evidence>
<evidence type="ECO:0000256" key="11">
    <source>
        <dbReference type="RuleBase" id="RU368036"/>
    </source>
</evidence>
<feature type="non-terminal residue" evidence="13">
    <location>
        <position position="562"/>
    </location>
</feature>
<comment type="catalytic activity">
    <reaction evidence="1 11">
        <text>an S-substituted glutathione + H2O = an S-substituted L-cysteinylglycine + L-glutamate</text>
        <dbReference type="Rhea" id="RHEA:59468"/>
        <dbReference type="ChEBI" id="CHEBI:15377"/>
        <dbReference type="ChEBI" id="CHEBI:29985"/>
        <dbReference type="ChEBI" id="CHEBI:90779"/>
        <dbReference type="ChEBI" id="CHEBI:143103"/>
        <dbReference type="EC" id="3.4.19.13"/>
    </reaction>
</comment>
<comment type="similarity">
    <text evidence="3 11">Belongs to the gamma-glutamyltransferase family.</text>
</comment>
<evidence type="ECO:0000313" key="13">
    <source>
        <dbReference type="EMBL" id="EGU32145.1"/>
    </source>
</evidence>
<dbReference type="InterPro" id="IPR051792">
    <property type="entry name" value="GGT_bact"/>
</dbReference>
<evidence type="ECO:0000256" key="2">
    <source>
        <dbReference type="ARBA" id="ARBA00001089"/>
    </source>
</evidence>
<evidence type="ECO:0000256" key="10">
    <source>
        <dbReference type="PIRSR" id="PIRSR600101-2"/>
    </source>
</evidence>
<keyword evidence="12" id="KW-0732">Signal</keyword>
<dbReference type="Pfam" id="PF01019">
    <property type="entry name" value="G_glu_transpept"/>
    <property type="match status" value="1"/>
</dbReference>
<dbReference type="GO" id="GO:0006751">
    <property type="term" value="P:glutathione catabolic process"/>
    <property type="evidence" value="ECO:0007669"/>
    <property type="project" value="UniProtKB-UniRule"/>
</dbReference>
<evidence type="ECO:0000313" key="14">
    <source>
        <dbReference type="Proteomes" id="UP000004605"/>
    </source>
</evidence>
<comment type="subunit">
    <text evidence="11">This enzyme consists of two polypeptide chains, which are synthesized in precursor form from a single polypeptide.</text>
</comment>
<dbReference type="Gene3D" id="3.60.20.40">
    <property type="match status" value="1"/>
</dbReference>
<evidence type="ECO:0000256" key="6">
    <source>
        <dbReference type="ARBA" id="ARBA00023145"/>
    </source>
</evidence>
<comment type="PTM">
    <text evidence="11">Cleaved by autocatalysis into a large and a small subunit.</text>
</comment>
<evidence type="ECO:0000256" key="4">
    <source>
        <dbReference type="ARBA" id="ARBA00022679"/>
    </source>
</evidence>
<keyword evidence="5 11" id="KW-0378">Hydrolase</keyword>
<protein>
    <recommendedName>
        <fullName evidence="11">Glutathione hydrolase proenzyme</fullName>
        <ecNumber evidence="11">2.3.2.2</ecNumber>
        <ecNumber evidence="11">3.4.19.13</ecNumber>
    </recommendedName>
    <component>
        <recommendedName>
            <fullName evidence="11">Glutathione hydrolase large chain</fullName>
        </recommendedName>
    </component>
    <component>
        <recommendedName>
            <fullName evidence="11">Glutathione hydrolase small chain</fullName>
        </recommendedName>
    </component>
</protein>
<keyword evidence="11" id="KW-0317">Glutathione biosynthesis</keyword>
<evidence type="ECO:0000256" key="7">
    <source>
        <dbReference type="ARBA" id="ARBA00023315"/>
    </source>
</evidence>
<dbReference type="GO" id="GO:0006750">
    <property type="term" value="P:glutathione biosynthetic process"/>
    <property type="evidence" value="ECO:0007669"/>
    <property type="project" value="UniProtKB-KW"/>
</dbReference>
<gene>
    <name evidence="13" type="ORF">VII00023_22321</name>
</gene>
<dbReference type="NCBIfam" id="TIGR00066">
    <property type="entry name" value="g_glut_trans"/>
    <property type="match status" value="1"/>
</dbReference>
<evidence type="ECO:0000256" key="3">
    <source>
        <dbReference type="ARBA" id="ARBA00009381"/>
    </source>
</evidence>
<organism evidence="13 14">
    <name type="scientific">Vibrio ichthyoenteri ATCC 700023</name>
    <dbReference type="NCBI Taxonomy" id="870968"/>
    <lineage>
        <taxon>Bacteria</taxon>
        <taxon>Pseudomonadati</taxon>
        <taxon>Pseudomonadota</taxon>
        <taxon>Gammaproteobacteria</taxon>
        <taxon>Vibrionales</taxon>
        <taxon>Vibrionaceae</taxon>
        <taxon>Vibrio</taxon>
    </lineage>
</organism>
<dbReference type="EC" id="3.4.19.13" evidence="11"/>
<sequence>MHITARLSSGLALFSPLLFAADVADGVAPELTSKVTGKQKVTAEQYMVVAANPLAVEAGYQVLQSGGNAADALVAVQTVLGLVEPQSSGLGGGAFLLYYNAKKGALTTYDGRETAPLAVRPELFQDENGQPLKFFDAVVGGRSVGTPGTVKLLAEMHSQYGKQPWTELMQPAIQLANNGFVVSERLASSIERDKDRLSRYPDTKAYFFTSDGQPLPQGHLLVNKAYGQTLQTIAKQGEQAFYRGQIAQDIVAKVQGVSDNPGYLDLQDLAIYKVIEREPTCAPYRQYEVCGMGPPSSGALTLGQIFGIVSHFDLQSMGAEDPVAWQIIADASRLAFADRGRYIADNDFVPMPQGLLDKTYLAERAKLIAPGTALKTVSAGEPPWDARIALAEDQSIELPSTTHIVIVDKQGNIISMTSTIENGFGSRVMSNGFLLNNELTDFSFAAHQNGNPIANRVEPGKRPRSSMAPTIVMQQDKPYMAIGSPGGSRIIGYVAQTLIAHFDWGMDIQQAINMPRMVNRFGTYDLEQGTKAVQFQPALEAMGYQVEVRDLNSGIHGVVFTP</sequence>
<evidence type="ECO:0000256" key="9">
    <source>
        <dbReference type="PIRSR" id="PIRSR600101-1"/>
    </source>
</evidence>
<dbReference type="OrthoDB" id="5297205at2"/>
<feature type="signal peptide" evidence="12">
    <location>
        <begin position="1"/>
        <end position="20"/>
    </location>
</feature>
<dbReference type="PANTHER" id="PTHR43199:SF1">
    <property type="entry name" value="GLUTATHIONE HYDROLASE PROENZYME"/>
    <property type="match status" value="1"/>
</dbReference>